<keyword evidence="2" id="KW-0472">Membrane</keyword>
<feature type="transmembrane region" description="Helical" evidence="2">
    <location>
        <begin position="49"/>
        <end position="66"/>
    </location>
</feature>
<keyword evidence="2" id="KW-0812">Transmembrane</keyword>
<evidence type="ECO:0000256" key="1">
    <source>
        <dbReference type="SAM" id="MobiDB-lite"/>
    </source>
</evidence>
<sequence>MNAPNNSGGIGGPLAVAGAALAMVVCCAGPALIAGGVLTGLGGVLTSPWLIGAGVLVIAAALGYTLRRRAAGKAARCCPPGTAPRTTADDHEHDTVRHEHHE</sequence>
<accession>A0A846Y854</accession>
<organism evidence="3 4">
    <name type="scientific">Nocardia vermiculata</name>
    <dbReference type="NCBI Taxonomy" id="257274"/>
    <lineage>
        <taxon>Bacteria</taxon>
        <taxon>Bacillati</taxon>
        <taxon>Actinomycetota</taxon>
        <taxon>Actinomycetes</taxon>
        <taxon>Mycobacteriales</taxon>
        <taxon>Nocardiaceae</taxon>
        <taxon>Nocardia</taxon>
    </lineage>
</organism>
<feature type="region of interest" description="Disordered" evidence="1">
    <location>
        <begin position="75"/>
        <end position="102"/>
    </location>
</feature>
<feature type="transmembrane region" description="Helical" evidence="2">
    <location>
        <begin position="12"/>
        <end position="37"/>
    </location>
</feature>
<evidence type="ECO:0000313" key="3">
    <source>
        <dbReference type="EMBL" id="NKY53921.1"/>
    </source>
</evidence>
<name>A0A846Y854_9NOCA</name>
<gene>
    <name evidence="3" type="ORF">HGA08_27380</name>
</gene>
<dbReference type="Proteomes" id="UP000565711">
    <property type="component" value="Unassembled WGS sequence"/>
</dbReference>
<dbReference type="RefSeq" id="WP_067879320.1">
    <property type="nucleotide sequence ID" value="NZ_JAAXOP010000022.1"/>
</dbReference>
<evidence type="ECO:0000256" key="2">
    <source>
        <dbReference type="SAM" id="Phobius"/>
    </source>
</evidence>
<dbReference type="EMBL" id="JAAXOP010000022">
    <property type="protein sequence ID" value="NKY53921.1"/>
    <property type="molecule type" value="Genomic_DNA"/>
</dbReference>
<reference evidence="3 4" key="1">
    <citation type="submission" date="2020-04" db="EMBL/GenBank/DDBJ databases">
        <title>MicrobeNet Type strains.</title>
        <authorList>
            <person name="Nicholson A.C."/>
        </authorList>
    </citation>
    <scope>NUCLEOTIDE SEQUENCE [LARGE SCALE GENOMIC DNA]</scope>
    <source>
        <strain evidence="3 4">JCM 12354</strain>
    </source>
</reference>
<proteinExistence type="predicted"/>
<evidence type="ECO:0008006" key="5">
    <source>
        <dbReference type="Google" id="ProtNLM"/>
    </source>
</evidence>
<feature type="compositionally biased region" description="Basic and acidic residues" evidence="1">
    <location>
        <begin position="87"/>
        <end position="102"/>
    </location>
</feature>
<dbReference type="AlphaFoldDB" id="A0A846Y854"/>
<comment type="caution">
    <text evidence="3">The sequence shown here is derived from an EMBL/GenBank/DDBJ whole genome shotgun (WGS) entry which is preliminary data.</text>
</comment>
<keyword evidence="4" id="KW-1185">Reference proteome</keyword>
<protein>
    <recommendedName>
        <fullName evidence="5">Mercuric ion transport protein</fullName>
    </recommendedName>
</protein>
<evidence type="ECO:0000313" key="4">
    <source>
        <dbReference type="Proteomes" id="UP000565711"/>
    </source>
</evidence>
<keyword evidence="2" id="KW-1133">Transmembrane helix</keyword>